<sequence>MEKLKERLVMEIGNAEDLSAALKLYTSFYLLIPEYKFVFSSPKGPYPGFQTNKKFKHGASIRSLFNDENVFVMDPQTIEEMFSDKGHSTFKIDYSISLDSQALSYLRPYINGKVSGLDDDIEEIFKFISHQNTQVDSVLYELENLKNLDEKENHHKIFDKLMGYEFIKDVDLVNSGTSGVLTSKISQGELFLNTDRHFSSLLTKNKDSEFRRALRDRHDSIYAYVLMMSIIQIKSPARSLKNKLIELLSFAHTKVCFLATRELILASEFFIRGTEFRFFNKIHKKSKNMWSALHGMAWDLTHCRYLEQALTFNTGNDERYFFPGILTCDKGFIEAMELTPLKAVAFDTKGGPPLLFYHEHDVIKITGDIPAVNDFYQELCCKQKREERARARNAPTYDLQSIVAELEAELEAVALVPRRRVDSVGP</sequence>
<dbReference type="Proteomes" id="UP000192573">
    <property type="component" value="Unassembled WGS sequence"/>
</dbReference>
<protein>
    <submittedName>
        <fullName evidence="1">Uncharacterized protein</fullName>
    </submittedName>
</protein>
<evidence type="ECO:0000313" key="2">
    <source>
        <dbReference type="Proteomes" id="UP000192573"/>
    </source>
</evidence>
<proteinExistence type="predicted"/>
<accession>A0A1V8P566</accession>
<evidence type="ECO:0000313" key="1">
    <source>
        <dbReference type="EMBL" id="OQM43693.1"/>
    </source>
</evidence>
<name>A0A1V8P566_CITBR</name>
<reference evidence="1 2" key="1">
    <citation type="submission" date="2017-03" db="EMBL/GenBank/DDBJ databases">
        <authorList>
            <person name="Afonso C.L."/>
            <person name="Miller P.J."/>
            <person name="Scott M.A."/>
            <person name="Spackman E."/>
            <person name="Goraichik I."/>
            <person name="Dimitrov K.M."/>
            <person name="Suarez D.L."/>
            <person name="Swayne D.E."/>
        </authorList>
    </citation>
    <scope>NUCLEOTIDE SEQUENCE [LARGE SCALE GENOMIC DNA]</scope>
    <source>
        <strain evidence="1 2">ATCC 51113</strain>
    </source>
</reference>
<dbReference type="RefSeq" id="WP_080858673.1">
    <property type="nucleotide sequence ID" value="NZ_CP077405.1"/>
</dbReference>
<organism evidence="1 2">
    <name type="scientific">Citrobacter braakii</name>
    <dbReference type="NCBI Taxonomy" id="57706"/>
    <lineage>
        <taxon>Bacteria</taxon>
        <taxon>Pseudomonadati</taxon>
        <taxon>Pseudomonadota</taxon>
        <taxon>Gammaproteobacteria</taxon>
        <taxon>Enterobacterales</taxon>
        <taxon>Enterobacteriaceae</taxon>
        <taxon>Citrobacter</taxon>
        <taxon>Citrobacter freundii complex</taxon>
    </lineage>
</organism>
<dbReference type="EMBL" id="NAEW01000001">
    <property type="protein sequence ID" value="OQM43693.1"/>
    <property type="molecule type" value="Genomic_DNA"/>
</dbReference>
<comment type="caution">
    <text evidence="1">The sequence shown here is derived from an EMBL/GenBank/DDBJ whole genome shotgun (WGS) entry which is preliminary data.</text>
</comment>
<dbReference type="AlphaFoldDB" id="A0A1V8P566"/>
<gene>
    <name evidence="1" type="ORF">BZK42_02110</name>
</gene>